<keyword evidence="6 10" id="KW-1133">Transmembrane helix</keyword>
<evidence type="ECO:0000256" key="4">
    <source>
        <dbReference type="ARBA" id="ARBA00022737"/>
    </source>
</evidence>
<dbReference type="Proteomes" id="UP001445076">
    <property type="component" value="Unassembled WGS sequence"/>
</dbReference>
<dbReference type="SMART" id="SM00408">
    <property type="entry name" value="IGc2"/>
    <property type="match status" value="1"/>
</dbReference>
<evidence type="ECO:0000259" key="12">
    <source>
        <dbReference type="PROSITE" id="PS50853"/>
    </source>
</evidence>
<dbReference type="CDD" id="cd00063">
    <property type="entry name" value="FN3"/>
    <property type="match status" value="2"/>
</dbReference>
<reference evidence="13 14" key="1">
    <citation type="journal article" date="2024" name="BMC Genomics">
        <title>Genome assembly of redclaw crayfish (Cherax quadricarinatus) provides insights into its immune adaptation and hypoxia tolerance.</title>
        <authorList>
            <person name="Liu Z."/>
            <person name="Zheng J."/>
            <person name="Li H."/>
            <person name="Fang K."/>
            <person name="Wang S."/>
            <person name="He J."/>
            <person name="Zhou D."/>
            <person name="Weng S."/>
            <person name="Chi M."/>
            <person name="Gu Z."/>
            <person name="He J."/>
            <person name="Li F."/>
            <person name="Wang M."/>
        </authorList>
    </citation>
    <scope>NUCLEOTIDE SEQUENCE [LARGE SCALE GENOMIC DNA]</scope>
    <source>
        <strain evidence="13">ZL_2023a</strain>
    </source>
</reference>
<gene>
    <name evidence="13" type="ORF">OTU49_000098</name>
</gene>
<evidence type="ECO:0000256" key="10">
    <source>
        <dbReference type="SAM" id="Phobius"/>
    </source>
</evidence>
<sequence length="410" mass="43513">QATRSMVVAADVGASPWVEVSREVGQLDAHVRYEYWVTSSTRVGEGAASTIISQTPSSTVAARIRSFAQTVEVEGGSSFTLPCAVVGSPTPTVTWSHLGRDNIPHAQILADQSLHVPVAGTDVAGNYTCHVHNPSGRDEINWVVEVVQTPPAPTLRVQYATETSIHLSWNPPGNGGKPITGYVIRYCLEGDNTWVEEPVEPGEVSHSVQYLQCGSTYHLQVAAVNLVGRGEGSPVVNTRTRGAAPRQPRHQDLISVNSSSVTLHLYTWPSGGCPITQWAVEYRPHSEAGFTPLASHLAGDTDSFTLPELAPLTWYQLRITANNAAGSATATYDVATASLTGATLAPESVIKVVESQGASLYLDPHVLAPVVSGIACTLALLLCVGLLVSRGRTHFMKGEAAPSGEIPRST</sequence>
<dbReference type="InterPro" id="IPR003961">
    <property type="entry name" value="FN3_dom"/>
</dbReference>
<dbReference type="InterPro" id="IPR003599">
    <property type="entry name" value="Ig_sub"/>
</dbReference>
<name>A0AAW0Y0Z8_CHEQU</name>
<dbReference type="InterPro" id="IPR013783">
    <property type="entry name" value="Ig-like_fold"/>
</dbReference>
<dbReference type="InterPro" id="IPR036179">
    <property type="entry name" value="Ig-like_dom_sf"/>
</dbReference>
<dbReference type="InterPro" id="IPR056754">
    <property type="entry name" value="DSCAM/DSCAML_C"/>
</dbReference>
<dbReference type="Pfam" id="PF13927">
    <property type="entry name" value="Ig_3"/>
    <property type="match status" value="1"/>
</dbReference>
<evidence type="ECO:0000259" key="11">
    <source>
        <dbReference type="PROSITE" id="PS50835"/>
    </source>
</evidence>
<feature type="transmembrane region" description="Helical" evidence="10">
    <location>
        <begin position="366"/>
        <end position="388"/>
    </location>
</feature>
<dbReference type="PRINTS" id="PR00014">
    <property type="entry name" value="FNTYPEIII"/>
</dbReference>
<protein>
    <recommendedName>
        <fullName evidence="15">Down syndrome cell adhesion molecule-like protein Dscam2</fullName>
    </recommendedName>
</protein>
<dbReference type="InterPro" id="IPR036116">
    <property type="entry name" value="FN3_sf"/>
</dbReference>
<feature type="domain" description="Fibronectin type-III" evidence="12">
    <location>
        <begin position="244"/>
        <end position="343"/>
    </location>
</feature>
<keyword evidence="3" id="KW-0732">Signal</keyword>
<keyword evidence="2 10" id="KW-0812">Transmembrane</keyword>
<keyword evidence="14" id="KW-1185">Reference proteome</keyword>
<keyword evidence="8" id="KW-1015">Disulfide bond</keyword>
<keyword evidence="5" id="KW-0130">Cell adhesion</keyword>
<dbReference type="GO" id="GO:0016020">
    <property type="term" value="C:membrane"/>
    <property type="evidence" value="ECO:0007669"/>
    <property type="project" value="UniProtKB-SubCell"/>
</dbReference>
<evidence type="ECO:0000313" key="13">
    <source>
        <dbReference type="EMBL" id="KAK8745268.1"/>
    </source>
</evidence>
<dbReference type="PANTHER" id="PTHR13817:SF166">
    <property type="entry name" value="NEURONAL IGCAM-RELATED"/>
    <property type="match status" value="1"/>
</dbReference>
<evidence type="ECO:0000256" key="9">
    <source>
        <dbReference type="ARBA" id="ARBA00023319"/>
    </source>
</evidence>
<evidence type="ECO:0000256" key="1">
    <source>
        <dbReference type="ARBA" id="ARBA00004167"/>
    </source>
</evidence>
<dbReference type="EMBL" id="JARKIK010000019">
    <property type="protein sequence ID" value="KAK8745268.1"/>
    <property type="molecule type" value="Genomic_DNA"/>
</dbReference>
<feature type="domain" description="Fibronectin type-III" evidence="12">
    <location>
        <begin position="150"/>
        <end position="243"/>
    </location>
</feature>
<dbReference type="InterPro" id="IPR050964">
    <property type="entry name" value="Striated_Muscle_Regulatory"/>
</dbReference>
<feature type="non-terminal residue" evidence="13">
    <location>
        <position position="410"/>
    </location>
</feature>
<keyword evidence="9" id="KW-0393">Immunoglobulin domain</keyword>
<dbReference type="Gene3D" id="2.60.40.10">
    <property type="entry name" value="Immunoglobulins"/>
    <property type="match status" value="3"/>
</dbReference>
<evidence type="ECO:0000256" key="3">
    <source>
        <dbReference type="ARBA" id="ARBA00022729"/>
    </source>
</evidence>
<dbReference type="AlphaFoldDB" id="A0AAW0Y0Z8"/>
<keyword evidence="4" id="KW-0677">Repeat</keyword>
<dbReference type="InterPro" id="IPR003598">
    <property type="entry name" value="Ig_sub2"/>
</dbReference>
<keyword evidence="7 10" id="KW-0472">Membrane</keyword>
<evidence type="ECO:0000256" key="2">
    <source>
        <dbReference type="ARBA" id="ARBA00022692"/>
    </source>
</evidence>
<dbReference type="SUPFAM" id="SSF48726">
    <property type="entry name" value="Immunoglobulin"/>
    <property type="match status" value="1"/>
</dbReference>
<dbReference type="Pfam" id="PF00041">
    <property type="entry name" value="fn3"/>
    <property type="match status" value="1"/>
</dbReference>
<dbReference type="SMART" id="SM00060">
    <property type="entry name" value="FN3"/>
    <property type="match status" value="2"/>
</dbReference>
<dbReference type="PROSITE" id="PS50835">
    <property type="entry name" value="IG_LIKE"/>
    <property type="match status" value="1"/>
</dbReference>
<proteinExistence type="predicted"/>
<feature type="domain" description="Ig-like" evidence="11">
    <location>
        <begin position="56"/>
        <end position="141"/>
    </location>
</feature>
<dbReference type="GO" id="GO:0007155">
    <property type="term" value="P:cell adhesion"/>
    <property type="evidence" value="ECO:0007669"/>
    <property type="project" value="UniProtKB-KW"/>
</dbReference>
<organism evidence="13 14">
    <name type="scientific">Cherax quadricarinatus</name>
    <name type="common">Australian red claw crayfish</name>
    <dbReference type="NCBI Taxonomy" id="27406"/>
    <lineage>
        <taxon>Eukaryota</taxon>
        <taxon>Metazoa</taxon>
        <taxon>Ecdysozoa</taxon>
        <taxon>Arthropoda</taxon>
        <taxon>Crustacea</taxon>
        <taxon>Multicrustacea</taxon>
        <taxon>Malacostraca</taxon>
        <taxon>Eumalacostraca</taxon>
        <taxon>Eucarida</taxon>
        <taxon>Decapoda</taxon>
        <taxon>Pleocyemata</taxon>
        <taxon>Astacidea</taxon>
        <taxon>Parastacoidea</taxon>
        <taxon>Parastacidae</taxon>
        <taxon>Cherax</taxon>
    </lineage>
</organism>
<evidence type="ECO:0000256" key="7">
    <source>
        <dbReference type="ARBA" id="ARBA00023136"/>
    </source>
</evidence>
<comment type="subcellular location">
    <subcellularLocation>
        <location evidence="1">Membrane</location>
        <topology evidence="1">Single-pass membrane protein</topology>
    </subcellularLocation>
</comment>
<evidence type="ECO:0000313" key="14">
    <source>
        <dbReference type="Proteomes" id="UP001445076"/>
    </source>
</evidence>
<dbReference type="SMART" id="SM00409">
    <property type="entry name" value="IG"/>
    <property type="match status" value="1"/>
</dbReference>
<evidence type="ECO:0000256" key="5">
    <source>
        <dbReference type="ARBA" id="ARBA00022889"/>
    </source>
</evidence>
<dbReference type="SUPFAM" id="SSF49265">
    <property type="entry name" value="Fibronectin type III"/>
    <property type="match status" value="1"/>
</dbReference>
<dbReference type="InterPro" id="IPR007110">
    <property type="entry name" value="Ig-like_dom"/>
</dbReference>
<accession>A0AAW0Y0Z8</accession>
<feature type="non-terminal residue" evidence="13">
    <location>
        <position position="1"/>
    </location>
</feature>
<dbReference type="PROSITE" id="PS50853">
    <property type="entry name" value="FN3"/>
    <property type="match status" value="2"/>
</dbReference>
<comment type="caution">
    <text evidence="13">The sequence shown here is derived from an EMBL/GenBank/DDBJ whole genome shotgun (WGS) entry which is preliminary data.</text>
</comment>
<evidence type="ECO:0000256" key="8">
    <source>
        <dbReference type="ARBA" id="ARBA00023157"/>
    </source>
</evidence>
<evidence type="ECO:0008006" key="15">
    <source>
        <dbReference type="Google" id="ProtNLM"/>
    </source>
</evidence>
<evidence type="ECO:0000256" key="6">
    <source>
        <dbReference type="ARBA" id="ARBA00022989"/>
    </source>
</evidence>
<dbReference type="Pfam" id="PF25059">
    <property type="entry name" value="FN3_DSCAM-DSCAML_C"/>
    <property type="match status" value="1"/>
</dbReference>
<dbReference type="PANTHER" id="PTHR13817">
    <property type="entry name" value="TITIN"/>
    <property type="match status" value="1"/>
</dbReference>